<dbReference type="EMBL" id="GISG01222836">
    <property type="protein sequence ID" value="MBA4664173.1"/>
    <property type="molecule type" value="Transcribed_RNA"/>
</dbReference>
<dbReference type="AlphaFoldDB" id="A0A7C9AEE6"/>
<proteinExistence type="predicted"/>
<protein>
    <submittedName>
        <fullName evidence="2">Uncharacterized protein</fullName>
    </submittedName>
</protein>
<accession>A0A7C9AEE6</accession>
<evidence type="ECO:0000256" key="1">
    <source>
        <dbReference type="SAM" id="Phobius"/>
    </source>
</evidence>
<feature type="transmembrane region" description="Helical" evidence="1">
    <location>
        <begin position="195"/>
        <end position="216"/>
    </location>
</feature>
<reference evidence="2" key="2">
    <citation type="submission" date="2020-07" db="EMBL/GenBank/DDBJ databases">
        <authorList>
            <person name="Vera ALvarez R."/>
            <person name="Arias-Moreno D.M."/>
            <person name="Jimenez-Jacinto V."/>
            <person name="Jimenez-Bremont J.F."/>
            <person name="Swaminathan K."/>
            <person name="Moose S.P."/>
            <person name="Guerrero-Gonzalez M.L."/>
            <person name="Marino-Ramirez L."/>
            <person name="Landsman D."/>
            <person name="Rodriguez-Kessler M."/>
            <person name="Delgado-Sanchez P."/>
        </authorList>
    </citation>
    <scope>NUCLEOTIDE SEQUENCE</scope>
    <source>
        <tissue evidence="2">Cladode</tissue>
    </source>
</reference>
<sequence length="219" mass="24348">MPDQRINNQGWWFGVISGLMEHVKGWFIALSRCGRPPCIKSVPDITSVKVSAKVTSGEETVFDVQEVPLKEFYEALAKHPQLENMVLEELLKQTEKLKLCAALLKKPAEGAALLKKPAEENKEEFEFPYDFLKAAAPVAGWGLTNVMSESTVKMFQDFPHKWVHSAAALAVDLGIFAIVGAWVMQKKSPFFSKCLWGTGLTFMFAGALFCRAPLLAQLL</sequence>
<feature type="transmembrane region" description="Helical" evidence="1">
    <location>
        <begin position="162"/>
        <end position="183"/>
    </location>
</feature>
<evidence type="ECO:0000313" key="2">
    <source>
        <dbReference type="EMBL" id="MBA4664173.1"/>
    </source>
</evidence>
<keyword evidence="1" id="KW-0812">Transmembrane</keyword>
<reference evidence="2" key="1">
    <citation type="journal article" date="2013" name="J. Plant Res.">
        <title>Effect of fungi and light on seed germination of three Opuntia species from semiarid lands of central Mexico.</title>
        <authorList>
            <person name="Delgado-Sanchez P."/>
            <person name="Jimenez-Bremont J.F."/>
            <person name="Guerrero-Gonzalez Mde L."/>
            <person name="Flores J."/>
        </authorList>
    </citation>
    <scope>NUCLEOTIDE SEQUENCE</scope>
    <source>
        <tissue evidence="2">Cladode</tissue>
    </source>
</reference>
<organism evidence="2">
    <name type="scientific">Opuntia streptacantha</name>
    <name type="common">Prickly pear cactus</name>
    <name type="synonym">Opuntia cardona</name>
    <dbReference type="NCBI Taxonomy" id="393608"/>
    <lineage>
        <taxon>Eukaryota</taxon>
        <taxon>Viridiplantae</taxon>
        <taxon>Streptophyta</taxon>
        <taxon>Embryophyta</taxon>
        <taxon>Tracheophyta</taxon>
        <taxon>Spermatophyta</taxon>
        <taxon>Magnoliopsida</taxon>
        <taxon>eudicotyledons</taxon>
        <taxon>Gunneridae</taxon>
        <taxon>Pentapetalae</taxon>
        <taxon>Caryophyllales</taxon>
        <taxon>Cactineae</taxon>
        <taxon>Cactaceae</taxon>
        <taxon>Opuntioideae</taxon>
        <taxon>Opuntia</taxon>
    </lineage>
</organism>
<name>A0A7C9AEE6_OPUST</name>
<keyword evidence="1" id="KW-1133">Transmembrane helix</keyword>
<keyword evidence="1" id="KW-0472">Membrane</keyword>